<gene>
    <name evidence="1" type="ORF">PNPIFLLP_00003</name>
</gene>
<evidence type="ECO:0000313" key="1">
    <source>
        <dbReference type="EMBL" id="QNO43442.1"/>
    </source>
</evidence>
<accession>A0A7G9Y608</accession>
<dbReference type="EMBL" id="MT630824">
    <property type="protein sequence ID" value="QNO43442.1"/>
    <property type="molecule type" value="Genomic_DNA"/>
</dbReference>
<name>A0A7G9Y608_9EURY</name>
<sequence>MIARICRCHIHHIRALACKREMRCSDVHVLIVDASRNTDRLTCIRIVHCCLYRRRSVCIKHAAVTPPAGCVDTDVAAGAAECCYHPGTETGVVVIVCHIRPLTATLVPDKTHIGMYSRTDPPCNFVFNRYRVSVSGRSHVDANREFLTCIHRDRGV</sequence>
<protein>
    <submittedName>
        <fullName evidence="1">Uncharacterized protein</fullName>
    </submittedName>
</protein>
<dbReference type="AlphaFoldDB" id="A0A7G9Y608"/>
<proteinExistence type="predicted"/>
<reference evidence="1" key="1">
    <citation type="submission" date="2020-06" db="EMBL/GenBank/DDBJ databases">
        <title>Unique genomic features of the anaerobic methanotrophic archaea.</title>
        <authorList>
            <person name="Chadwick G.L."/>
            <person name="Skennerton C.T."/>
            <person name="Laso-Perez R."/>
            <person name="Leu A.O."/>
            <person name="Speth D.R."/>
            <person name="Yu H."/>
            <person name="Morgan-Lang C."/>
            <person name="Hatzenpichler R."/>
            <person name="Goudeau D."/>
            <person name="Malmstrom R."/>
            <person name="Brazelton W.J."/>
            <person name="Woyke T."/>
            <person name="Hallam S.J."/>
            <person name="Tyson G.W."/>
            <person name="Wegener G."/>
            <person name="Boetius A."/>
            <person name="Orphan V."/>
        </authorList>
    </citation>
    <scope>NUCLEOTIDE SEQUENCE</scope>
</reference>
<organism evidence="1">
    <name type="scientific">Candidatus Methanogaster sp. ANME-2c ERB4</name>
    <dbReference type="NCBI Taxonomy" id="2759911"/>
    <lineage>
        <taxon>Archaea</taxon>
        <taxon>Methanobacteriati</taxon>
        <taxon>Methanobacteriota</taxon>
        <taxon>Stenosarchaea group</taxon>
        <taxon>Methanomicrobia</taxon>
        <taxon>Methanosarcinales</taxon>
        <taxon>ANME-2 cluster</taxon>
        <taxon>Candidatus Methanogasteraceae</taxon>
        <taxon>Candidatus Methanogaster</taxon>
    </lineage>
</organism>